<dbReference type="RefSeq" id="WP_002641876.1">
    <property type="nucleotide sequence ID" value="NZ_CP019448.1"/>
</dbReference>
<name>V9HMC1_9NEIS</name>
<comment type="subcellular location">
    <subcellularLocation>
        <location evidence="11">Cell inner membrane</location>
        <topology evidence="11">Multi-pass membrane protein</topology>
    </subcellularLocation>
    <subcellularLocation>
        <location evidence="1">Membrane</location>
        <topology evidence="1">Multi-pass membrane protein</topology>
    </subcellularLocation>
</comment>
<evidence type="ECO:0000256" key="5">
    <source>
        <dbReference type="ARBA" id="ARBA00022692"/>
    </source>
</evidence>
<feature type="transmembrane region" description="Helical" evidence="11">
    <location>
        <begin position="141"/>
        <end position="159"/>
    </location>
</feature>
<evidence type="ECO:0000256" key="8">
    <source>
        <dbReference type="ARBA" id="ARBA00022989"/>
    </source>
</evidence>
<dbReference type="InterPro" id="IPR011923">
    <property type="entry name" value="RodA/MrdB"/>
</dbReference>
<dbReference type="GO" id="GO:0008955">
    <property type="term" value="F:peptidoglycan glycosyltransferase activity"/>
    <property type="evidence" value="ECO:0007669"/>
    <property type="project" value="UniProtKB-UniRule"/>
</dbReference>
<gene>
    <name evidence="11" type="primary">mrdB</name>
    <name evidence="11" type="synonym">rodA</name>
    <name evidence="12" type="ORF">HMPREF9021_00894</name>
</gene>
<feature type="transmembrane region" description="Helical" evidence="11">
    <location>
        <begin position="78"/>
        <end position="98"/>
    </location>
</feature>
<evidence type="ECO:0000256" key="1">
    <source>
        <dbReference type="ARBA" id="ARBA00004141"/>
    </source>
</evidence>
<feature type="transmembrane region" description="Helical" evidence="11">
    <location>
        <begin position="342"/>
        <end position="365"/>
    </location>
</feature>
<comment type="caution">
    <text evidence="12">The sequence shown here is derived from an EMBL/GenBank/DDBJ whole genome shotgun (WGS) entry which is preliminary data.</text>
</comment>
<keyword evidence="7 11" id="KW-0573">Peptidoglycan synthesis</keyword>
<dbReference type="GO" id="GO:0005886">
    <property type="term" value="C:plasma membrane"/>
    <property type="evidence" value="ECO:0007669"/>
    <property type="project" value="UniProtKB-SubCell"/>
</dbReference>
<dbReference type="GO" id="GO:0015648">
    <property type="term" value="F:lipid-linked peptidoglycan transporter activity"/>
    <property type="evidence" value="ECO:0007669"/>
    <property type="project" value="TreeGrafter"/>
</dbReference>
<proteinExistence type="inferred from homology"/>
<feature type="transmembrane region" description="Helical" evidence="11">
    <location>
        <begin position="54"/>
        <end position="72"/>
    </location>
</feature>
<dbReference type="AlphaFoldDB" id="V9HMC1"/>
<evidence type="ECO:0000256" key="6">
    <source>
        <dbReference type="ARBA" id="ARBA00022960"/>
    </source>
</evidence>
<dbReference type="EC" id="2.4.99.28" evidence="11"/>
<keyword evidence="13" id="KW-1185">Reference proteome</keyword>
<dbReference type="GO" id="GO:0071555">
    <property type="term" value="P:cell wall organization"/>
    <property type="evidence" value="ECO:0007669"/>
    <property type="project" value="UniProtKB-KW"/>
</dbReference>
<feature type="transmembrane region" description="Helical" evidence="11">
    <location>
        <begin position="309"/>
        <end position="336"/>
    </location>
</feature>
<evidence type="ECO:0000256" key="2">
    <source>
        <dbReference type="ARBA" id="ARBA00022475"/>
    </source>
</evidence>
<keyword evidence="5 11" id="KW-0812">Transmembrane</keyword>
<keyword evidence="3 11" id="KW-0328">Glycosyltransferase</keyword>
<reference evidence="12 13" key="2">
    <citation type="submission" date="2011-10" db="EMBL/GenBank/DDBJ databases">
        <title>The Genome Sequence of Simonsiella muelleri ATCC 29453.</title>
        <authorList>
            <consortium name="The Broad Institute Genome Sequencing Platform"/>
            <consortium name="The Broad Institute Genome Sequencing Center for Infectious Disease"/>
            <person name="Earl A."/>
            <person name="Ward D."/>
            <person name="Feldgarden M."/>
            <person name="Gevers D."/>
            <person name="Izard J."/>
            <person name="Baranova O.V."/>
            <person name="Blanton J.M."/>
            <person name="Tanner A.C."/>
            <person name="Dewhirst F."/>
            <person name="Young S.K."/>
            <person name="Zeng Q."/>
            <person name="Gargeya S."/>
            <person name="Fitzgerald M."/>
            <person name="Haas B."/>
            <person name="Abouelleil A."/>
            <person name="Alvarado L."/>
            <person name="Arachchi H.M."/>
            <person name="Berlin A."/>
            <person name="Brown A."/>
            <person name="Chapman S.B."/>
            <person name="Chen Z."/>
            <person name="Dunbar C."/>
            <person name="Freedman E."/>
            <person name="Gearin G."/>
            <person name="Goldberg J."/>
            <person name="Griggs A."/>
            <person name="Gujja S."/>
            <person name="Heiman D."/>
            <person name="Howarth C."/>
            <person name="Larson L."/>
            <person name="Lui A."/>
            <person name="MacDonald P.J.P."/>
            <person name="Montmayeur A."/>
            <person name="Murphy C."/>
            <person name="Neiman D."/>
            <person name="Pearson M."/>
            <person name="Priest M."/>
            <person name="Roberts A."/>
            <person name="Saif S."/>
            <person name="Shea T."/>
            <person name="Shenoy N."/>
            <person name="Sisk P."/>
            <person name="Stolte C."/>
            <person name="Sykes S."/>
            <person name="Wortman J."/>
            <person name="Nusbaum C."/>
            <person name="Birren B."/>
        </authorList>
    </citation>
    <scope>NUCLEOTIDE SEQUENCE [LARGE SCALE GENOMIC DNA]</scope>
    <source>
        <strain evidence="12 13">ATCC 29453</strain>
    </source>
</reference>
<feature type="transmembrane region" description="Helical" evidence="11">
    <location>
        <begin position="164"/>
        <end position="181"/>
    </location>
</feature>
<dbReference type="GO" id="GO:0009252">
    <property type="term" value="P:peptidoglycan biosynthetic process"/>
    <property type="evidence" value="ECO:0007669"/>
    <property type="project" value="UniProtKB-UniRule"/>
</dbReference>
<sequence>MKNNNDSLWARCRQLMWEPMDGWLFVALMAVYVMSMFLLYSADGGDIGRLESKTIHTIFGFILLLAVARIRPQTLSNFAPPAYLLGVLLLLGVEFFGITVKGSTRWLNLGFVRLQPSEIMKIALPMMVAWYFQRYETRLRWYHYLGAIGITMVPVALILKQPDLGTATLIMASGLFVVFFAGLPWKALLISAIGFLISLPLLWQFGMHDYQKTRVLMLFDPTKDRLGAGYHIIQSQIAIGSGGFWGKGWLNGTQTHLDYIPESTTDFIFAVYGEEFGLIGNILLVILYLLILVRGLFIASNAQTMYSRTLAGALTMTFFCYVFVNMGMVSGILPVVGVPLPLVSYGGTATLSIMMILALLMGISYQTRRH</sequence>
<protein>
    <recommendedName>
        <fullName evidence="11">Peptidoglycan glycosyltransferase MrdB</fullName>
        <shortName evidence="11">PGT</shortName>
        <ecNumber evidence="11">2.4.99.28</ecNumber>
    </recommendedName>
    <alternativeName>
        <fullName evidence="11">Cell elongation protein RodA</fullName>
    </alternativeName>
    <alternativeName>
        <fullName evidence="11">Cell wall polymerase</fullName>
    </alternativeName>
    <alternativeName>
        <fullName evidence="11">Peptidoglycan polymerase</fullName>
        <shortName evidence="11">PG polymerase</shortName>
    </alternativeName>
</protein>
<dbReference type="UniPathway" id="UPA00219"/>
<dbReference type="EMBL" id="ADCY02000029">
    <property type="protein sequence ID" value="EFG31066.1"/>
    <property type="molecule type" value="Genomic_DNA"/>
</dbReference>
<evidence type="ECO:0000256" key="7">
    <source>
        <dbReference type="ARBA" id="ARBA00022984"/>
    </source>
</evidence>
<dbReference type="HAMAP" id="MF_02079">
    <property type="entry name" value="PGT_RodA"/>
    <property type="match status" value="1"/>
</dbReference>
<keyword evidence="11" id="KW-0997">Cell inner membrane</keyword>
<evidence type="ECO:0000313" key="13">
    <source>
        <dbReference type="Proteomes" id="UP000017813"/>
    </source>
</evidence>
<evidence type="ECO:0000256" key="10">
    <source>
        <dbReference type="ARBA" id="ARBA00023316"/>
    </source>
</evidence>
<evidence type="ECO:0000256" key="4">
    <source>
        <dbReference type="ARBA" id="ARBA00022679"/>
    </source>
</evidence>
<feature type="transmembrane region" description="Helical" evidence="11">
    <location>
        <begin position="23"/>
        <end position="42"/>
    </location>
</feature>
<dbReference type="NCBIfam" id="TIGR02210">
    <property type="entry name" value="rodA_shape"/>
    <property type="match status" value="1"/>
</dbReference>
<organism evidence="12 13">
    <name type="scientific">Simonsiella muelleri ATCC 29453</name>
    <dbReference type="NCBI Taxonomy" id="641147"/>
    <lineage>
        <taxon>Bacteria</taxon>
        <taxon>Pseudomonadati</taxon>
        <taxon>Pseudomonadota</taxon>
        <taxon>Betaproteobacteria</taxon>
        <taxon>Neisseriales</taxon>
        <taxon>Neisseriaceae</taxon>
        <taxon>Simonsiella</taxon>
    </lineage>
</organism>
<dbReference type="eggNOG" id="COG0772">
    <property type="taxonomic scope" value="Bacteria"/>
</dbReference>
<dbReference type="GO" id="GO:0051301">
    <property type="term" value="P:cell division"/>
    <property type="evidence" value="ECO:0007669"/>
    <property type="project" value="InterPro"/>
</dbReference>
<keyword evidence="6 11" id="KW-0133">Cell shape</keyword>
<dbReference type="STRING" id="641147.HMPREF9021_00894"/>
<evidence type="ECO:0000313" key="12">
    <source>
        <dbReference type="EMBL" id="EFG31066.1"/>
    </source>
</evidence>
<dbReference type="InterPro" id="IPR018365">
    <property type="entry name" value="Cell_cycle_FtsW-rel_CS"/>
</dbReference>
<evidence type="ECO:0000256" key="3">
    <source>
        <dbReference type="ARBA" id="ARBA00022676"/>
    </source>
</evidence>
<dbReference type="InterPro" id="IPR001182">
    <property type="entry name" value="FtsW/RodA"/>
</dbReference>
<dbReference type="Pfam" id="PF01098">
    <property type="entry name" value="FTSW_RODA_SPOVE"/>
    <property type="match status" value="1"/>
</dbReference>
<dbReference type="OrthoDB" id="9768187at2"/>
<feature type="transmembrane region" description="Helical" evidence="11">
    <location>
        <begin position="187"/>
        <end position="205"/>
    </location>
</feature>
<dbReference type="KEGG" id="smur:BWP33_06060"/>
<dbReference type="GO" id="GO:0032153">
    <property type="term" value="C:cell division site"/>
    <property type="evidence" value="ECO:0007669"/>
    <property type="project" value="TreeGrafter"/>
</dbReference>
<evidence type="ECO:0000256" key="11">
    <source>
        <dbReference type="HAMAP-Rule" id="MF_02079"/>
    </source>
</evidence>
<evidence type="ECO:0000256" key="9">
    <source>
        <dbReference type="ARBA" id="ARBA00023136"/>
    </source>
</evidence>
<keyword evidence="9 11" id="KW-0472">Membrane</keyword>
<keyword evidence="2 11" id="KW-1003">Cell membrane</keyword>
<accession>V9HMC1</accession>
<dbReference type="Proteomes" id="UP000017813">
    <property type="component" value="Unassembled WGS sequence"/>
</dbReference>
<keyword evidence="10 11" id="KW-0961">Cell wall biogenesis/degradation</keyword>
<comment type="catalytic activity">
    <reaction evidence="11">
        <text>[GlcNAc-(1-&gt;4)-Mur2Ac(oyl-L-Ala-gamma-D-Glu-L-Lys-D-Ala-D-Ala)](n)-di-trans,octa-cis-undecaprenyl diphosphate + beta-D-GlcNAc-(1-&gt;4)-Mur2Ac(oyl-L-Ala-gamma-D-Glu-L-Lys-D-Ala-D-Ala)-di-trans,octa-cis-undecaprenyl diphosphate = [GlcNAc-(1-&gt;4)-Mur2Ac(oyl-L-Ala-gamma-D-Glu-L-Lys-D-Ala-D-Ala)](n+1)-di-trans,octa-cis-undecaprenyl diphosphate + di-trans,octa-cis-undecaprenyl diphosphate + H(+)</text>
        <dbReference type="Rhea" id="RHEA:23708"/>
        <dbReference type="Rhea" id="RHEA-COMP:9602"/>
        <dbReference type="Rhea" id="RHEA-COMP:9603"/>
        <dbReference type="ChEBI" id="CHEBI:15378"/>
        <dbReference type="ChEBI" id="CHEBI:58405"/>
        <dbReference type="ChEBI" id="CHEBI:60033"/>
        <dbReference type="ChEBI" id="CHEBI:78435"/>
        <dbReference type="EC" id="2.4.99.28"/>
    </reaction>
</comment>
<comment type="function">
    <text evidence="11">Peptidoglycan polymerase that is essential for cell wall elongation.</text>
</comment>
<comment type="similarity">
    <text evidence="11">Belongs to the SEDS family. MrdB/RodA subfamily.</text>
</comment>
<feature type="transmembrane region" description="Helical" evidence="11">
    <location>
        <begin position="276"/>
        <end position="297"/>
    </location>
</feature>
<keyword evidence="4 11" id="KW-0808">Transferase</keyword>
<reference evidence="12 13" key="1">
    <citation type="submission" date="2010-03" db="EMBL/GenBank/DDBJ databases">
        <authorList>
            <consortium name="The Broad Institute Genome Sequencing Platform"/>
            <person name="Ward D."/>
            <person name="Earl A."/>
            <person name="Feldgarden M."/>
            <person name="Gevers D."/>
            <person name="Young S."/>
            <person name="Zeng Q."/>
            <person name="Koehrsen M."/>
            <person name="Alvarado L."/>
            <person name="Berlin A.M."/>
            <person name="Borenstein D."/>
            <person name="Chapman S.B."/>
            <person name="Chen Z."/>
            <person name="Engels R."/>
            <person name="Freedman E."/>
            <person name="Gellesch M."/>
            <person name="Goldberg J."/>
            <person name="Griggs A."/>
            <person name="Gujja S."/>
            <person name="Heilman E.R."/>
            <person name="Heiman D.I."/>
            <person name="Hepburn T.A."/>
            <person name="Howarth C."/>
            <person name="Jen D."/>
            <person name="Larson L."/>
            <person name="Mehta T."/>
            <person name="Park D."/>
            <person name="Pearson M."/>
            <person name="Richards J."/>
            <person name="Roberts A."/>
            <person name="Saif S."/>
            <person name="Shea T.D."/>
            <person name="Shenoy N."/>
            <person name="Sisk P."/>
            <person name="Stolte C."/>
            <person name="Sykes S.N."/>
            <person name="Walk T."/>
            <person name="White J."/>
            <person name="Yandava C."/>
            <person name="Izard J."/>
            <person name="Baranova O.V."/>
            <person name="Blanton J.M."/>
            <person name="Tanner A.C."/>
            <person name="Dewhirst F."/>
            <person name="Haas B."/>
            <person name="Nusbaum C."/>
            <person name="Birren B."/>
        </authorList>
    </citation>
    <scope>NUCLEOTIDE SEQUENCE [LARGE SCALE GENOMIC DNA]</scope>
    <source>
        <strain evidence="12 13">ATCC 29453</strain>
    </source>
</reference>
<dbReference type="HOGENOM" id="CLU_029243_2_2_4"/>
<keyword evidence="8 11" id="KW-1133">Transmembrane helix</keyword>
<dbReference type="PANTHER" id="PTHR30474:SF1">
    <property type="entry name" value="PEPTIDOGLYCAN GLYCOSYLTRANSFERASE MRDB"/>
    <property type="match status" value="1"/>
</dbReference>
<comment type="pathway">
    <text evidence="11">Cell wall biogenesis; peptidoglycan biosynthesis.</text>
</comment>
<dbReference type="GO" id="GO:0008360">
    <property type="term" value="P:regulation of cell shape"/>
    <property type="evidence" value="ECO:0007669"/>
    <property type="project" value="UniProtKB-KW"/>
</dbReference>
<dbReference type="PROSITE" id="PS00428">
    <property type="entry name" value="FTSW_RODA_SPOVE"/>
    <property type="match status" value="1"/>
</dbReference>
<dbReference type="PANTHER" id="PTHR30474">
    <property type="entry name" value="CELL CYCLE PROTEIN"/>
    <property type="match status" value="1"/>
</dbReference>